<evidence type="ECO:0000313" key="1">
    <source>
        <dbReference type="EMBL" id="CAJ0584685.1"/>
    </source>
</evidence>
<dbReference type="AlphaFoldDB" id="A0AA36DEA5"/>
<evidence type="ECO:0000313" key="2">
    <source>
        <dbReference type="Proteomes" id="UP001177023"/>
    </source>
</evidence>
<sequence length="68" mass="7513">MSRKLLLADEFSVYSTKPSISSDFNNLFGLASFLHQGSDDREARYSSLSVRSGTVVPDLSDVEWVRGA</sequence>
<accession>A0AA36DEA5</accession>
<reference evidence="1" key="1">
    <citation type="submission" date="2023-06" db="EMBL/GenBank/DDBJ databases">
        <authorList>
            <person name="Delattre M."/>
        </authorList>
    </citation>
    <scope>NUCLEOTIDE SEQUENCE</scope>
    <source>
        <strain evidence="1">AF72</strain>
    </source>
</reference>
<gene>
    <name evidence="1" type="ORF">MSPICULIGERA_LOCUS22730</name>
</gene>
<feature type="non-terminal residue" evidence="1">
    <location>
        <position position="68"/>
    </location>
</feature>
<comment type="caution">
    <text evidence="1">The sequence shown here is derived from an EMBL/GenBank/DDBJ whole genome shotgun (WGS) entry which is preliminary data.</text>
</comment>
<name>A0AA36DEA5_9BILA</name>
<dbReference type="Proteomes" id="UP001177023">
    <property type="component" value="Unassembled WGS sequence"/>
</dbReference>
<protein>
    <submittedName>
        <fullName evidence="1">Uncharacterized protein</fullName>
    </submittedName>
</protein>
<keyword evidence="2" id="KW-1185">Reference proteome</keyword>
<dbReference type="EMBL" id="CATQJA010002699">
    <property type="protein sequence ID" value="CAJ0584685.1"/>
    <property type="molecule type" value="Genomic_DNA"/>
</dbReference>
<organism evidence="1 2">
    <name type="scientific">Mesorhabditis spiculigera</name>
    <dbReference type="NCBI Taxonomy" id="96644"/>
    <lineage>
        <taxon>Eukaryota</taxon>
        <taxon>Metazoa</taxon>
        <taxon>Ecdysozoa</taxon>
        <taxon>Nematoda</taxon>
        <taxon>Chromadorea</taxon>
        <taxon>Rhabditida</taxon>
        <taxon>Rhabditina</taxon>
        <taxon>Rhabditomorpha</taxon>
        <taxon>Rhabditoidea</taxon>
        <taxon>Rhabditidae</taxon>
        <taxon>Mesorhabditinae</taxon>
        <taxon>Mesorhabditis</taxon>
    </lineage>
</organism>
<proteinExistence type="predicted"/>